<dbReference type="AlphaFoldDB" id="A0A9D2QHZ4"/>
<evidence type="ECO:0000313" key="3">
    <source>
        <dbReference type="Proteomes" id="UP000823922"/>
    </source>
</evidence>
<keyword evidence="1" id="KW-0812">Transmembrane</keyword>
<reference evidence="2" key="2">
    <citation type="submission" date="2021-04" db="EMBL/GenBank/DDBJ databases">
        <authorList>
            <person name="Gilroy R."/>
        </authorList>
    </citation>
    <scope>NUCLEOTIDE SEQUENCE</scope>
    <source>
        <strain evidence="2">ChiBcec1-1630</strain>
    </source>
</reference>
<evidence type="ECO:0000256" key="1">
    <source>
        <dbReference type="SAM" id="Phobius"/>
    </source>
</evidence>
<feature type="transmembrane region" description="Helical" evidence="1">
    <location>
        <begin position="139"/>
        <end position="160"/>
    </location>
</feature>
<dbReference type="EMBL" id="DWVS01000199">
    <property type="protein sequence ID" value="HJC87931.1"/>
    <property type="molecule type" value="Genomic_DNA"/>
</dbReference>
<feature type="transmembrane region" description="Helical" evidence="1">
    <location>
        <begin position="73"/>
        <end position="91"/>
    </location>
</feature>
<protein>
    <submittedName>
        <fullName evidence="2">Uncharacterized protein</fullName>
    </submittedName>
</protein>
<feature type="transmembrane region" description="Helical" evidence="1">
    <location>
        <begin position="39"/>
        <end position="61"/>
    </location>
</feature>
<name>A0A9D2QHZ4_9FIRM</name>
<organism evidence="2 3">
    <name type="scientific">Candidatus Eisenbergiella intestinigallinarum</name>
    <dbReference type="NCBI Taxonomy" id="2838549"/>
    <lineage>
        <taxon>Bacteria</taxon>
        <taxon>Bacillati</taxon>
        <taxon>Bacillota</taxon>
        <taxon>Clostridia</taxon>
        <taxon>Lachnospirales</taxon>
        <taxon>Lachnospiraceae</taxon>
        <taxon>Eisenbergiella</taxon>
    </lineage>
</organism>
<feature type="transmembrane region" description="Helical" evidence="1">
    <location>
        <begin position="172"/>
        <end position="201"/>
    </location>
</feature>
<keyword evidence="1" id="KW-0472">Membrane</keyword>
<evidence type="ECO:0000313" key="2">
    <source>
        <dbReference type="EMBL" id="HJC87931.1"/>
    </source>
</evidence>
<comment type="caution">
    <text evidence="2">The sequence shown here is derived from an EMBL/GenBank/DDBJ whole genome shotgun (WGS) entry which is preliminary data.</text>
</comment>
<reference evidence="2" key="1">
    <citation type="journal article" date="2021" name="PeerJ">
        <title>Extensive microbial diversity within the chicken gut microbiome revealed by metagenomics and culture.</title>
        <authorList>
            <person name="Gilroy R."/>
            <person name="Ravi A."/>
            <person name="Getino M."/>
            <person name="Pursley I."/>
            <person name="Horton D.L."/>
            <person name="Alikhan N.F."/>
            <person name="Baker D."/>
            <person name="Gharbi K."/>
            <person name="Hall N."/>
            <person name="Watson M."/>
            <person name="Adriaenssens E.M."/>
            <person name="Foster-Nyarko E."/>
            <person name="Jarju S."/>
            <person name="Secka A."/>
            <person name="Antonio M."/>
            <person name="Oren A."/>
            <person name="Chaudhuri R.R."/>
            <person name="La Ragione R."/>
            <person name="Hildebrand F."/>
            <person name="Pallen M.J."/>
        </authorList>
    </citation>
    <scope>NUCLEOTIDE SEQUENCE</scope>
    <source>
        <strain evidence="2">ChiBcec1-1630</strain>
    </source>
</reference>
<gene>
    <name evidence="2" type="ORF">H9926_07960</name>
</gene>
<proteinExistence type="predicted"/>
<accession>A0A9D2QHZ4</accession>
<sequence>MPVFISLIGGILLSGIWFGLSMAVETLSGRFFPKLGRIGQSVLTVVVPAVIPAGIIMVLSGRTMFHISNIADWKSWLTILVTVFLVCLMIMNRPVKRIESGKDLFASGIDGVLMEIPQRLMMQTFLWYILDCLEAENGGYLAILLTALVWCVGIVIQGMIAKNTGHGMVVELAASFVFSIGTGYVLFHTELIIFTMAAHFLERIAGYRIRVFRQERKNVE</sequence>
<keyword evidence="1" id="KW-1133">Transmembrane helix</keyword>
<dbReference type="Proteomes" id="UP000823922">
    <property type="component" value="Unassembled WGS sequence"/>
</dbReference>